<dbReference type="EMBL" id="BMAO01033709">
    <property type="protein sequence ID" value="GFQ91348.1"/>
    <property type="molecule type" value="Genomic_DNA"/>
</dbReference>
<gene>
    <name evidence="2" type="primary">AVEN_70865_1</name>
    <name evidence="2" type="ORF">TNCT_192761</name>
</gene>
<proteinExistence type="predicted"/>
<keyword evidence="1" id="KW-0175">Coiled coil</keyword>
<evidence type="ECO:0000313" key="3">
    <source>
        <dbReference type="Proteomes" id="UP000887116"/>
    </source>
</evidence>
<protein>
    <submittedName>
        <fullName evidence="2">Uncharacterized protein</fullName>
    </submittedName>
</protein>
<dbReference type="SUPFAM" id="SSF58113">
    <property type="entry name" value="Apolipoprotein A-I"/>
    <property type="match status" value="1"/>
</dbReference>
<keyword evidence="3" id="KW-1185">Reference proteome</keyword>
<dbReference type="AlphaFoldDB" id="A0A8X6GWQ3"/>
<feature type="non-terminal residue" evidence="2">
    <location>
        <position position="1"/>
    </location>
</feature>
<evidence type="ECO:0000313" key="2">
    <source>
        <dbReference type="EMBL" id="GFQ91348.1"/>
    </source>
</evidence>
<feature type="coiled-coil region" evidence="1">
    <location>
        <begin position="81"/>
        <end position="251"/>
    </location>
</feature>
<comment type="caution">
    <text evidence="2">The sequence shown here is derived from an EMBL/GenBank/DDBJ whole genome shotgun (WGS) entry which is preliminary data.</text>
</comment>
<name>A0A8X6GWQ3_TRICU</name>
<evidence type="ECO:0000256" key="1">
    <source>
        <dbReference type="SAM" id="Coils"/>
    </source>
</evidence>
<sequence length="255" mass="29544">MPTEKTPDYNTSLRDLHNGYGITGNTAMKFLALIFLAGLALASAIPVPSFEQDIDEYNTALDDFYLDLALEADETSLDDLKAKLKERFQEILEKVKEAIENGKVVKEDYLVKLKEIKEKLKDLKVDLGNKAKELIEKLKEKAKDYWKKILDKLNPEEKSYADDDTVEDIKNKLKERYQELLEKLRDAIEKGKVVGEDTINKLKELREKMKDMKVDLTEELFADEETLNELKNKLRERFQEILEKIKDAIENGKVV</sequence>
<accession>A0A8X6GWQ3</accession>
<reference evidence="2" key="1">
    <citation type="submission" date="2020-07" db="EMBL/GenBank/DDBJ databases">
        <title>Multicomponent nature underlies the extraordinary mechanical properties of spider dragline silk.</title>
        <authorList>
            <person name="Kono N."/>
            <person name="Nakamura H."/>
            <person name="Mori M."/>
            <person name="Yoshida Y."/>
            <person name="Ohtoshi R."/>
            <person name="Malay A.D."/>
            <person name="Moran D.A.P."/>
            <person name="Tomita M."/>
            <person name="Numata K."/>
            <person name="Arakawa K."/>
        </authorList>
    </citation>
    <scope>NUCLEOTIDE SEQUENCE</scope>
</reference>
<dbReference type="Gene3D" id="1.20.120.20">
    <property type="entry name" value="Apolipoprotein"/>
    <property type="match status" value="1"/>
</dbReference>
<dbReference type="Proteomes" id="UP000887116">
    <property type="component" value="Unassembled WGS sequence"/>
</dbReference>
<organism evidence="2 3">
    <name type="scientific">Trichonephila clavata</name>
    <name type="common">Joro spider</name>
    <name type="synonym">Nephila clavata</name>
    <dbReference type="NCBI Taxonomy" id="2740835"/>
    <lineage>
        <taxon>Eukaryota</taxon>
        <taxon>Metazoa</taxon>
        <taxon>Ecdysozoa</taxon>
        <taxon>Arthropoda</taxon>
        <taxon>Chelicerata</taxon>
        <taxon>Arachnida</taxon>
        <taxon>Araneae</taxon>
        <taxon>Araneomorphae</taxon>
        <taxon>Entelegynae</taxon>
        <taxon>Araneoidea</taxon>
        <taxon>Nephilidae</taxon>
        <taxon>Trichonephila</taxon>
    </lineage>
</organism>
<dbReference type="OrthoDB" id="6431667at2759"/>